<organismHost>
    <name type="scientific">Ornithodoros moubata</name>
    <name type="common">Soft tick</name>
    <name type="synonym">Argasid tick</name>
    <dbReference type="NCBI Taxonomy" id="6938"/>
</organismHost>
<protein>
    <submittedName>
        <fullName evidence="2">p505_1R</fullName>
    </submittedName>
</protein>
<organismHost>
    <name type="scientific">Potamochoerus larvatus</name>
    <name type="common">Bushpig</name>
    <dbReference type="NCBI Taxonomy" id="273792"/>
</organismHost>
<keyword evidence="1" id="KW-1133">Transmembrane helix</keyword>
<organismHost>
    <name type="scientific">Phacochoerus africanus</name>
    <name type="common">Warthog</name>
    <dbReference type="NCBI Taxonomy" id="41426"/>
</organismHost>
<organismHost>
    <name type="scientific">Sus scrofa</name>
    <name type="common">Pig</name>
    <dbReference type="NCBI Taxonomy" id="9823"/>
</organismHost>
<feature type="transmembrane region" description="Helical" evidence="1">
    <location>
        <begin position="120"/>
        <end position="139"/>
    </location>
</feature>
<evidence type="ECO:0000256" key="1">
    <source>
        <dbReference type="SAM" id="Phobius"/>
    </source>
</evidence>
<evidence type="ECO:0000313" key="2">
    <source>
        <dbReference type="EMBL" id="QII88880.1"/>
    </source>
</evidence>
<keyword evidence="1" id="KW-0472">Membrane</keyword>
<organismHost>
    <name type="scientific">Ornithodoros</name>
    <name type="common">relapsing fever ticks</name>
    <dbReference type="NCBI Taxonomy" id="6937"/>
</organismHost>
<proteinExistence type="predicted"/>
<name>A0A6G7KUE8_ASF</name>
<accession>A0A6G7KUE8</accession>
<dbReference type="EMBL" id="MN641877">
    <property type="protein sequence ID" value="QII88880.1"/>
    <property type="molecule type" value="Genomic_DNA"/>
</dbReference>
<organismHost>
    <name type="scientific">Phacochoerus aethiopicus</name>
    <name type="common">Warthog</name>
    <dbReference type="NCBI Taxonomy" id="85517"/>
</organismHost>
<gene>
    <name evidence="2" type="primary">505_1R</name>
</gene>
<sequence length="542" mass="63299">MSKNITCLYTSCIFCRIYITTAGIILGKPWNYSTSRKQLCACTTTYPHSRIRSPANTSVCRKLCDRVPFITVGGKPLLCYYTSSTGQPPRLISYICCPNQGPSCNSAIHCQSSHISQMPYIAAMLFCLYFISSCTIYYVSRSSLFYIYVTECFAPRSFTYCKGMCKSYLCSYYMDICKSTYLQYIGYLCMCYCPYGSTSISFGVYIYIYQDRTLYVSSFTCSHSFRPTSPVYGGSQRILTFYPTNLTVCSYQCYFTYYSITSCNIYPYKNFILLHSSIILCTNTTMFVHGDYKKIFQENLVLTTVSPTAFHQTHQKNMPICCHLQFNKYITHSVYAAEKEDIFTYHIVKICTIRYFYYICRSLYGYIFHIPGKNHQNGRANIYDVVTAKNISTCLEKSCGYTYTPYACGIHDATYRWEKYTHVLVLCSLLLPYARGRNLYPRKILCNPSCTKVVCRFLCLLSPTYYTIYKPSFTLFTHHTYKRSCCYYYHYRVQVYWQPVCYGSSYQKRNLTGLSIHLFYTLHAFSYFFLQLKHYSYPRKRL</sequence>
<reference evidence="2" key="1">
    <citation type="submission" date="2019-11" db="EMBL/GenBank/DDBJ databases">
        <authorList>
            <person name="Ndlovu S.S."/>
            <person name="Carulei O."/>
        </authorList>
    </citation>
    <scope>NUCLEOTIDE SEQUENCE [LARGE SCALE GENOMIC DNA]</scope>
    <source>
        <strain evidence="2">RSA_2_2004</strain>
    </source>
</reference>
<feature type="transmembrane region" description="Helical" evidence="1">
    <location>
        <begin position="184"/>
        <end position="208"/>
    </location>
</feature>
<keyword evidence="1" id="KW-0812">Transmembrane</keyword>
<organism evidence="2">
    <name type="scientific">African swine fever virus</name>
    <name type="common">ASFV</name>
    <dbReference type="NCBI Taxonomy" id="10497"/>
    <lineage>
        <taxon>Viruses</taxon>
        <taxon>Varidnaviria</taxon>
        <taxon>Bamfordvirae</taxon>
        <taxon>Nucleocytoviricota</taxon>
        <taxon>Pokkesviricetes</taxon>
        <taxon>Asfuvirales</taxon>
        <taxon>Asfarviridae</taxon>
        <taxon>Asfivirus</taxon>
        <taxon>Asfivirus haemorrhagiae</taxon>
    </lineage>
</organism>